<proteinExistence type="predicted"/>
<dbReference type="SUPFAM" id="SSF52540">
    <property type="entry name" value="P-loop containing nucleoside triphosphate hydrolases"/>
    <property type="match status" value="1"/>
</dbReference>
<gene>
    <name evidence="2" type="ORF">DW914_09830</name>
</gene>
<dbReference type="PANTHER" id="PTHR37291:SF1">
    <property type="entry name" value="TYPE IV METHYL-DIRECTED RESTRICTION ENZYME ECOKMCRB SUBUNIT"/>
    <property type="match status" value="1"/>
</dbReference>
<accession>A0A3R6CR44</accession>
<dbReference type="EMBL" id="QSFX01000016">
    <property type="protein sequence ID" value="RHA88076.1"/>
    <property type="molecule type" value="Genomic_DNA"/>
</dbReference>
<dbReference type="InterPro" id="IPR027417">
    <property type="entry name" value="P-loop_NTPase"/>
</dbReference>
<comment type="caution">
    <text evidence="2">The sequence shown here is derived from an EMBL/GenBank/DDBJ whole genome shotgun (WGS) entry which is preliminary data.</text>
</comment>
<dbReference type="GO" id="GO:0005524">
    <property type="term" value="F:ATP binding"/>
    <property type="evidence" value="ECO:0007669"/>
    <property type="project" value="InterPro"/>
</dbReference>
<dbReference type="RefSeq" id="WP_118581765.1">
    <property type="nucleotide sequence ID" value="NZ_CABJFX010000016.1"/>
</dbReference>
<dbReference type="InterPro" id="IPR011704">
    <property type="entry name" value="ATPase_dyneun-rel_AAA"/>
</dbReference>
<evidence type="ECO:0000313" key="2">
    <source>
        <dbReference type="EMBL" id="RHA88076.1"/>
    </source>
</evidence>
<evidence type="ECO:0000313" key="3">
    <source>
        <dbReference type="Proteomes" id="UP000283492"/>
    </source>
</evidence>
<dbReference type="GO" id="GO:0016887">
    <property type="term" value="F:ATP hydrolysis activity"/>
    <property type="evidence" value="ECO:0007669"/>
    <property type="project" value="InterPro"/>
</dbReference>
<sequence>MELIDRIFYRKINPSDFKKLYDIDKPATGGGQTYLEAAGITDEKMVDFLSIAERIDSPSDPRFTYTIKAYTLGNPGQPAVDLEFAPRNGRANYKISRQTMANKHPAWSPANGFPIPNTDPATGKYTSAGNFVGIIDNLIIMIIRTSYCHYYASFVNSATMPVGWPTGVGLEDMFQGDRRGIVNFANYSVEFIDTNVVPFGTVVKIPRKYKSGFIAPHNEKRNRIVFGAPGTGKSYLLNADKDLLLGSNSDDYERVTFHADYSYSQFVGTYKPISTMSGEIAYKFVPGPFMRILVKAYKNIIDSTDTNGQIDQTKIRPFVLLVEEINRAHTATVFGDVFQLLDRNKDGISEYEIQPSEDIRQYLAEKIGGSAEDYFSIQLPDNMFIWATMNSADQGVFPMDTAFKRRWNFNYIGIDDDEITEDYTGTKVENIKLRFTLNGNVIRWNVLRRAINAKLSSDTDDIRAHEDKLMGPFFVKCNQYTLDTSDVISTATENAEFLSVFCEKVLMYLFEDVARTRRDELFDGIKGKCNRYSEVRVAFMKDGLEIFGKDFKTKYYDTEEKEYDAKKVREGV</sequence>
<evidence type="ECO:0000259" key="1">
    <source>
        <dbReference type="Pfam" id="PF07728"/>
    </source>
</evidence>
<organism evidence="2 3">
    <name type="scientific">Roseburia inulinivorans</name>
    <dbReference type="NCBI Taxonomy" id="360807"/>
    <lineage>
        <taxon>Bacteria</taxon>
        <taxon>Bacillati</taxon>
        <taxon>Bacillota</taxon>
        <taxon>Clostridia</taxon>
        <taxon>Lachnospirales</taxon>
        <taxon>Lachnospiraceae</taxon>
        <taxon>Roseburia</taxon>
    </lineage>
</organism>
<dbReference type="Proteomes" id="UP000283492">
    <property type="component" value="Unassembled WGS sequence"/>
</dbReference>
<dbReference type="InterPro" id="IPR052934">
    <property type="entry name" value="Methyl-DNA_Rec/Restrict_Enz"/>
</dbReference>
<dbReference type="Gene3D" id="3.40.50.300">
    <property type="entry name" value="P-loop containing nucleotide triphosphate hydrolases"/>
    <property type="match status" value="1"/>
</dbReference>
<protein>
    <recommendedName>
        <fullName evidence="1">ATPase dynein-related AAA domain-containing protein</fullName>
    </recommendedName>
</protein>
<dbReference type="AlphaFoldDB" id="A0A3R6CR44"/>
<reference evidence="2 3" key="1">
    <citation type="submission" date="2018-08" db="EMBL/GenBank/DDBJ databases">
        <title>A genome reference for cultivated species of the human gut microbiota.</title>
        <authorList>
            <person name="Zou Y."/>
            <person name="Xue W."/>
            <person name="Luo G."/>
        </authorList>
    </citation>
    <scope>NUCLEOTIDE SEQUENCE [LARGE SCALE GENOMIC DNA]</scope>
    <source>
        <strain evidence="2 3">AM42-1AC</strain>
    </source>
</reference>
<name>A0A3R6CR44_9FIRM</name>
<feature type="domain" description="ATPase dynein-related AAA" evidence="1">
    <location>
        <begin position="224"/>
        <end position="406"/>
    </location>
</feature>
<dbReference type="Pfam" id="PF07728">
    <property type="entry name" value="AAA_5"/>
    <property type="match status" value="1"/>
</dbReference>
<dbReference type="PANTHER" id="PTHR37291">
    <property type="entry name" value="5-METHYLCYTOSINE-SPECIFIC RESTRICTION ENZYME B"/>
    <property type="match status" value="1"/>
</dbReference>